<sequence>MDYELAELTWENGQVVMHGLGPPRVPNKPLSTPSPTKYAWDNKPHAAAGGTLEFIVNQAHHQNSPVDGGGDREDDDFVSWFDDCLPETQTTTAIDTIAVDALVPTSSTNTPNYNQWPHPRTCPGRG</sequence>
<organism evidence="2 3">
    <name type="scientific">Solanum tuberosum</name>
    <name type="common">Potato</name>
    <dbReference type="NCBI Taxonomy" id="4113"/>
    <lineage>
        <taxon>Eukaryota</taxon>
        <taxon>Viridiplantae</taxon>
        <taxon>Streptophyta</taxon>
        <taxon>Embryophyta</taxon>
        <taxon>Tracheophyta</taxon>
        <taxon>Spermatophyta</taxon>
        <taxon>Magnoliopsida</taxon>
        <taxon>eudicotyledons</taxon>
        <taxon>Gunneridae</taxon>
        <taxon>Pentapetalae</taxon>
        <taxon>asterids</taxon>
        <taxon>lamiids</taxon>
        <taxon>Solanales</taxon>
        <taxon>Solanaceae</taxon>
        <taxon>Solanoideae</taxon>
        <taxon>Solaneae</taxon>
        <taxon>Solanum</taxon>
    </lineage>
</organism>
<feature type="compositionally biased region" description="Polar residues" evidence="1">
    <location>
        <begin position="104"/>
        <end position="115"/>
    </location>
</feature>
<comment type="caution">
    <text evidence="2">The sequence shown here is derived from an EMBL/GenBank/DDBJ whole genome shotgun (WGS) entry which is preliminary data.</text>
</comment>
<protein>
    <recommendedName>
        <fullName evidence="4">Integrase core domain containing protein</fullName>
    </recommendedName>
</protein>
<accession>A0ABQ7WD46</accession>
<evidence type="ECO:0008006" key="4">
    <source>
        <dbReference type="Google" id="ProtNLM"/>
    </source>
</evidence>
<proteinExistence type="predicted"/>
<dbReference type="EMBL" id="JAIVGD010000002">
    <property type="protein sequence ID" value="KAH0778623.1"/>
    <property type="molecule type" value="Genomic_DNA"/>
</dbReference>
<gene>
    <name evidence="2" type="ORF">KY290_005050</name>
</gene>
<evidence type="ECO:0000313" key="3">
    <source>
        <dbReference type="Proteomes" id="UP000826656"/>
    </source>
</evidence>
<feature type="region of interest" description="Disordered" evidence="1">
    <location>
        <begin position="104"/>
        <end position="126"/>
    </location>
</feature>
<evidence type="ECO:0000256" key="1">
    <source>
        <dbReference type="SAM" id="MobiDB-lite"/>
    </source>
</evidence>
<keyword evidence="3" id="KW-1185">Reference proteome</keyword>
<name>A0ABQ7WD46_SOLTU</name>
<evidence type="ECO:0000313" key="2">
    <source>
        <dbReference type="EMBL" id="KAH0778623.1"/>
    </source>
</evidence>
<reference evidence="2 3" key="1">
    <citation type="journal article" date="2021" name="bioRxiv">
        <title>Chromosome-scale and haplotype-resolved genome assembly of a tetraploid potato cultivar.</title>
        <authorList>
            <person name="Sun H."/>
            <person name="Jiao W.-B."/>
            <person name="Krause K."/>
            <person name="Campoy J.A."/>
            <person name="Goel M."/>
            <person name="Folz-Donahue K."/>
            <person name="Kukat C."/>
            <person name="Huettel B."/>
            <person name="Schneeberger K."/>
        </authorList>
    </citation>
    <scope>NUCLEOTIDE SEQUENCE [LARGE SCALE GENOMIC DNA]</scope>
    <source>
        <strain evidence="2">SolTubOtavaFocal</strain>
        <tissue evidence="2">Leaves</tissue>
    </source>
</reference>
<dbReference type="Proteomes" id="UP000826656">
    <property type="component" value="Unassembled WGS sequence"/>
</dbReference>